<protein>
    <recommendedName>
        <fullName evidence="2">RBR-type E3 ubiquitin transferase</fullName>
        <ecNumber evidence="2">2.3.2.31</ecNumber>
    </recommendedName>
</protein>
<dbReference type="SMART" id="SM00647">
    <property type="entry name" value="IBR"/>
    <property type="match status" value="2"/>
</dbReference>
<dbReference type="Gene3D" id="3.30.40.10">
    <property type="entry name" value="Zinc/RING finger domain, C3HC4 (zinc finger)"/>
    <property type="match status" value="1"/>
</dbReference>
<evidence type="ECO:0000256" key="6">
    <source>
        <dbReference type="ARBA" id="ARBA00022771"/>
    </source>
</evidence>
<evidence type="ECO:0000256" key="7">
    <source>
        <dbReference type="ARBA" id="ARBA00022786"/>
    </source>
</evidence>
<dbReference type="InterPro" id="IPR013083">
    <property type="entry name" value="Znf_RING/FYVE/PHD"/>
</dbReference>
<dbReference type="Gene3D" id="1.20.120.1750">
    <property type="match status" value="1"/>
</dbReference>
<dbReference type="EC" id="2.3.2.31" evidence="2"/>
<dbReference type="InterPro" id="IPR044066">
    <property type="entry name" value="TRIAD_supradom"/>
</dbReference>
<dbReference type="Gene3D" id="2.20.25.20">
    <property type="match status" value="1"/>
</dbReference>
<keyword evidence="7" id="KW-0833">Ubl conjugation pathway</keyword>
<evidence type="ECO:0000313" key="14">
    <source>
        <dbReference type="Proteomes" id="UP000785679"/>
    </source>
</evidence>
<dbReference type="InterPro" id="IPR001841">
    <property type="entry name" value="Znf_RING"/>
</dbReference>
<keyword evidence="4" id="KW-0479">Metal-binding</keyword>
<feature type="domain" description="RING-type" evidence="11">
    <location>
        <begin position="6"/>
        <end position="49"/>
    </location>
</feature>
<dbReference type="EMBL" id="RRYP01003525">
    <property type="protein sequence ID" value="TNV83732.1"/>
    <property type="molecule type" value="Genomic_DNA"/>
</dbReference>
<evidence type="ECO:0000256" key="2">
    <source>
        <dbReference type="ARBA" id="ARBA00012251"/>
    </source>
</evidence>
<keyword evidence="14" id="KW-1185">Reference proteome</keyword>
<keyword evidence="5" id="KW-0677">Repeat</keyword>
<keyword evidence="8" id="KW-0862">Zinc</keyword>
<evidence type="ECO:0000256" key="4">
    <source>
        <dbReference type="ARBA" id="ARBA00022723"/>
    </source>
</evidence>
<dbReference type="Proteomes" id="UP000785679">
    <property type="component" value="Unassembled WGS sequence"/>
</dbReference>
<keyword evidence="10" id="KW-0175">Coiled coil</keyword>
<reference evidence="13" key="1">
    <citation type="submission" date="2019-06" db="EMBL/GenBank/DDBJ databases">
        <authorList>
            <person name="Zheng W."/>
        </authorList>
    </citation>
    <scope>NUCLEOTIDE SEQUENCE</scope>
    <source>
        <strain evidence="13">QDHG01</strain>
    </source>
</reference>
<feature type="coiled-coil region" evidence="10">
    <location>
        <begin position="202"/>
        <end position="229"/>
    </location>
</feature>
<dbReference type="GO" id="GO:0008270">
    <property type="term" value="F:zinc ion binding"/>
    <property type="evidence" value="ECO:0007669"/>
    <property type="project" value="UniProtKB-KW"/>
</dbReference>
<organism evidence="13 14">
    <name type="scientific">Halteria grandinella</name>
    <dbReference type="NCBI Taxonomy" id="5974"/>
    <lineage>
        <taxon>Eukaryota</taxon>
        <taxon>Sar</taxon>
        <taxon>Alveolata</taxon>
        <taxon>Ciliophora</taxon>
        <taxon>Intramacronucleata</taxon>
        <taxon>Spirotrichea</taxon>
        <taxon>Stichotrichia</taxon>
        <taxon>Sporadotrichida</taxon>
        <taxon>Halteriidae</taxon>
        <taxon>Halteria</taxon>
    </lineage>
</organism>
<dbReference type="OrthoDB" id="10009520at2759"/>
<dbReference type="CDD" id="cd22584">
    <property type="entry name" value="Rcat_RBR_unk"/>
    <property type="match status" value="1"/>
</dbReference>
<dbReference type="GO" id="GO:0016567">
    <property type="term" value="P:protein ubiquitination"/>
    <property type="evidence" value="ECO:0007669"/>
    <property type="project" value="InterPro"/>
</dbReference>
<keyword evidence="6 9" id="KW-0863">Zinc-finger</keyword>
<dbReference type="PROSITE" id="PS50089">
    <property type="entry name" value="ZF_RING_2"/>
    <property type="match status" value="1"/>
</dbReference>
<evidence type="ECO:0000256" key="3">
    <source>
        <dbReference type="ARBA" id="ARBA00022679"/>
    </source>
</evidence>
<comment type="catalytic activity">
    <reaction evidence="1">
        <text>[E2 ubiquitin-conjugating enzyme]-S-ubiquitinyl-L-cysteine + [acceptor protein]-L-lysine = [E2 ubiquitin-conjugating enzyme]-L-cysteine + [acceptor protein]-N(6)-ubiquitinyl-L-lysine.</text>
        <dbReference type="EC" id="2.3.2.31"/>
    </reaction>
</comment>
<dbReference type="CDD" id="cd20335">
    <property type="entry name" value="BRcat_RBR"/>
    <property type="match status" value="1"/>
</dbReference>
<evidence type="ECO:0000259" key="11">
    <source>
        <dbReference type="PROSITE" id="PS50089"/>
    </source>
</evidence>
<name>A0A8J8T612_HALGN</name>
<feature type="domain" description="RING-type" evidence="12">
    <location>
        <begin position="2"/>
        <end position="212"/>
    </location>
</feature>
<proteinExistence type="predicted"/>
<dbReference type="PROSITE" id="PS51873">
    <property type="entry name" value="TRIAD"/>
    <property type="match status" value="1"/>
</dbReference>
<dbReference type="InterPro" id="IPR031127">
    <property type="entry name" value="E3_UB_ligase_RBR"/>
</dbReference>
<dbReference type="Pfam" id="PF01485">
    <property type="entry name" value="IBR"/>
    <property type="match status" value="2"/>
</dbReference>
<dbReference type="GO" id="GO:0061630">
    <property type="term" value="F:ubiquitin protein ligase activity"/>
    <property type="evidence" value="ECO:0007669"/>
    <property type="project" value="UniProtKB-EC"/>
</dbReference>
<dbReference type="AlphaFoldDB" id="A0A8J8T612"/>
<gene>
    <name evidence="13" type="ORF">FGO68_gene2846</name>
</gene>
<evidence type="ECO:0000256" key="5">
    <source>
        <dbReference type="ARBA" id="ARBA00022737"/>
    </source>
</evidence>
<comment type="caution">
    <text evidence="13">The sequence shown here is derived from an EMBL/GenBank/DDBJ whole genome shotgun (WGS) entry which is preliminary data.</text>
</comment>
<dbReference type="InterPro" id="IPR002867">
    <property type="entry name" value="IBR_dom"/>
</dbReference>
<sequence>MSEFKCIICLTSYHDETTMFLLQSCEHIYHKRCLTLLIQGEIAVGKCPVKCPVMSCSKEFIDPDLSRLINKEDKDKYLQFAFNSAMDQQADVSWCPSLSCQYAFFYEEGITDFKCPKCAKRFCLACRAPFHKGQSCKEYQIAHSRDQNDAAFMAFARGAKLKQCPGCGQMVEKAAGCDHMKCRCGRDFCYRCGGMYMQCECFKRKQKQKEELNQRMANLRKENAEKKRDSFVAESVYKEHQPYLKGQPRK</sequence>
<evidence type="ECO:0000256" key="1">
    <source>
        <dbReference type="ARBA" id="ARBA00001798"/>
    </source>
</evidence>
<dbReference type="SUPFAM" id="SSF57850">
    <property type="entry name" value="RING/U-box"/>
    <property type="match status" value="3"/>
</dbReference>
<evidence type="ECO:0000313" key="13">
    <source>
        <dbReference type="EMBL" id="TNV83732.1"/>
    </source>
</evidence>
<evidence type="ECO:0000259" key="12">
    <source>
        <dbReference type="PROSITE" id="PS51873"/>
    </source>
</evidence>
<dbReference type="SMART" id="SM00184">
    <property type="entry name" value="RING"/>
    <property type="match status" value="1"/>
</dbReference>
<accession>A0A8J8T612</accession>
<evidence type="ECO:0000256" key="10">
    <source>
        <dbReference type="SAM" id="Coils"/>
    </source>
</evidence>
<evidence type="ECO:0000256" key="9">
    <source>
        <dbReference type="PROSITE-ProRule" id="PRU00175"/>
    </source>
</evidence>
<evidence type="ECO:0000256" key="8">
    <source>
        <dbReference type="ARBA" id="ARBA00022833"/>
    </source>
</evidence>
<keyword evidence="3" id="KW-0808">Transferase</keyword>
<dbReference type="PANTHER" id="PTHR11685">
    <property type="entry name" value="RBR FAMILY RING FINGER AND IBR DOMAIN-CONTAINING"/>
    <property type="match status" value="1"/>
</dbReference>